<reference evidence="2 3" key="1">
    <citation type="journal article" date="2019" name="Int. J. Syst. Evol. Microbiol.">
        <title>The Global Catalogue of Microorganisms (GCM) 10K type strain sequencing project: providing services to taxonomists for standard genome sequencing and annotation.</title>
        <authorList>
            <consortium name="The Broad Institute Genomics Platform"/>
            <consortium name="The Broad Institute Genome Sequencing Center for Infectious Disease"/>
            <person name="Wu L."/>
            <person name="Ma J."/>
        </authorList>
    </citation>
    <scope>NUCLEOTIDE SEQUENCE [LARGE SCALE GENOMIC DNA]</scope>
    <source>
        <strain evidence="2 3">CGMCC 1.10593</strain>
    </source>
</reference>
<keyword evidence="3" id="KW-1185">Reference proteome</keyword>
<protein>
    <submittedName>
        <fullName evidence="2">Uncharacterized protein</fullName>
    </submittedName>
</protein>
<organism evidence="2 3">
    <name type="scientific">Halohasta litorea</name>
    <dbReference type="NCBI Taxonomy" id="869891"/>
    <lineage>
        <taxon>Archaea</taxon>
        <taxon>Methanobacteriati</taxon>
        <taxon>Methanobacteriota</taxon>
        <taxon>Stenosarchaea group</taxon>
        <taxon>Halobacteria</taxon>
        <taxon>Halobacteriales</taxon>
        <taxon>Haloferacaceae</taxon>
        <taxon>Halohasta</taxon>
    </lineage>
</organism>
<comment type="caution">
    <text evidence="2">The sequence shown here is derived from an EMBL/GenBank/DDBJ whole genome shotgun (WGS) entry which is preliminary data.</text>
</comment>
<keyword evidence="1" id="KW-0812">Transmembrane</keyword>
<dbReference type="Proteomes" id="UP001597052">
    <property type="component" value="Unassembled WGS sequence"/>
</dbReference>
<feature type="transmembrane region" description="Helical" evidence="1">
    <location>
        <begin position="7"/>
        <end position="28"/>
    </location>
</feature>
<evidence type="ECO:0000256" key="1">
    <source>
        <dbReference type="SAM" id="Phobius"/>
    </source>
</evidence>
<keyword evidence="1" id="KW-1133">Transmembrane helix</keyword>
<sequence>MVDYYDGILVAIVGCILAGVVVSVLTGIGVQSGLFAGTLVATLFVYDAIIRHPPLPPTEPALVVPLVVWHAGVLLLAVAVTPG</sequence>
<feature type="transmembrane region" description="Helical" evidence="1">
    <location>
        <begin position="62"/>
        <end position="80"/>
    </location>
</feature>
<keyword evidence="1" id="KW-0472">Membrane</keyword>
<dbReference type="Pfam" id="PF26047">
    <property type="entry name" value="DUF8015"/>
    <property type="match status" value="1"/>
</dbReference>
<evidence type="ECO:0000313" key="3">
    <source>
        <dbReference type="Proteomes" id="UP001597052"/>
    </source>
</evidence>
<dbReference type="EMBL" id="JBHUDM010000003">
    <property type="protein sequence ID" value="MFD1642556.1"/>
    <property type="molecule type" value="Genomic_DNA"/>
</dbReference>
<dbReference type="InterPro" id="IPR058328">
    <property type="entry name" value="DUF8015"/>
</dbReference>
<name>A0ABD6DCD1_9EURY</name>
<accession>A0ABD6DCD1</accession>
<dbReference type="RefSeq" id="WP_256395955.1">
    <property type="nucleotide sequence ID" value="NZ_JANHDJ010000003.1"/>
</dbReference>
<proteinExistence type="predicted"/>
<evidence type="ECO:0000313" key="2">
    <source>
        <dbReference type="EMBL" id="MFD1642556.1"/>
    </source>
</evidence>
<dbReference type="AlphaFoldDB" id="A0ABD6DCD1"/>
<gene>
    <name evidence="2" type="ORF">ACFSBW_11800</name>
</gene>